<dbReference type="EMBL" id="JAGQLH010000053">
    <property type="protein sequence ID" value="MCA9385886.1"/>
    <property type="molecule type" value="Genomic_DNA"/>
</dbReference>
<gene>
    <name evidence="1" type="ORF">KC717_04535</name>
</gene>
<evidence type="ECO:0000313" key="1">
    <source>
        <dbReference type="EMBL" id="MCA9385886.1"/>
    </source>
</evidence>
<accession>A0A955RKL1</accession>
<sequence>MEKQITKQELHELLQGAGFITFETDIDDGFETPNFYFTSQTTNQTLDSFLTELGLTSKVEVETEIEWCEWCGDDGVYLVGYNNEQRESFYYIRQK</sequence>
<protein>
    <submittedName>
        <fullName evidence="1">Uncharacterized protein</fullName>
    </submittedName>
</protein>
<dbReference type="AlphaFoldDB" id="A0A955RKL1"/>
<name>A0A955RKL1_9BACT</name>
<organism evidence="1 2">
    <name type="scientific">Candidatus Dojkabacteria bacterium</name>
    <dbReference type="NCBI Taxonomy" id="2099670"/>
    <lineage>
        <taxon>Bacteria</taxon>
        <taxon>Candidatus Dojkabacteria</taxon>
    </lineage>
</organism>
<reference evidence="1" key="1">
    <citation type="submission" date="2020-04" db="EMBL/GenBank/DDBJ databases">
        <authorList>
            <person name="Zhang T."/>
        </authorList>
    </citation>
    <scope>NUCLEOTIDE SEQUENCE</scope>
    <source>
        <strain evidence="1">HKST-UBA11</strain>
    </source>
</reference>
<proteinExistence type="predicted"/>
<comment type="caution">
    <text evidence="1">The sequence shown here is derived from an EMBL/GenBank/DDBJ whole genome shotgun (WGS) entry which is preliminary data.</text>
</comment>
<dbReference type="Proteomes" id="UP000754563">
    <property type="component" value="Unassembled WGS sequence"/>
</dbReference>
<reference evidence="1" key="2">
    <citation type="journal article" date="2021" name="Microbiome">
        <title>Successional dynamics and alternative stable states in a saline activated sludge microbial community over 9 years.</title>
        <authorList>
            <person name="Wang Y."/>
            <person name="Ye J."/>
            <person name="Ju F."/>
            <person name="Liu L."/>
            <person name="Boyd J.A."/>
            <person name="Deng Y."/>
            <person name="Parks D.H."/>
            <person name="Jiang X."/>
            <person name="Yin X."/>
            <person name="Woodcroft B.J."/>
            <person name="Tyson G.W."/>
            <person name="Hugenholtz P."/>
            <person name="Polz M.F."/>
            <person name="Zhang T."/>
        </authorList>
    </citation>
    <scope>NUCLEOTIDE SEQUENCE</scope>
    <source>
        <strain evidence="1">HKST-UBA11</strain>
    </source>
</reference>
<evidence type="ECO:0000313" key="2">
    <source>
        <dbReference type="Proteomes" id="UP000754563"/>
    </source>
</evidence>